<keyword evidence="4" id="KW-1185">Reference proteome</keyword>
<reference evidence="3 4" key="1">
    <citation type="submission" date="2023-08" db="EMBL/GenBank/DDBJ databases">
        <title>Pleionea litopenaei sp. nov., isolated from stomach of juvenile Litopenaeus vannamei.</title>
        <authorList>
            <person name="Rho A.M."/>
            <person name="Hwang C.Y."/>
        </authorList>
    </citation>
    <scope>NUCLEOTIDE SEQUENCE [LARGE SCALE GENOMIC DNA]</scope>
    <source>
        <strain evidence="3 4">HL-JVS1</strain>
    </source>
</reference>
<sequence length="408" mass="45138">MTLSVAHASELKGLATYTHLNEPLYIAGIYAEAGKTTPQQWTDAEGNRVMEFRFVAERVSPRTFARVFLERVLGNNPNGGADSYQQEMQRLLPFVRQEFQRGDNLKFIAQADNTRLLINGVEQARFSRPGLFNLILNAWIGERLSGQTFYRDLTSPVKDELLAQYNVLIASGERQNWAEQLASSEGDKTPTQVADNSSASSAKKSTAKVATPVEPPVTKSTQVVDTKKSESRATEKKAATKRNNEAKASNTRNTASQKPVEKKETPKPQPKKEVAETKPEPRASQPPAAKKNASELSPLLQDLLDDYLAELKSSIENKASPRPPRTVRKVSKVDLIANVSVDQNGKVTSVSFVGDEFDDAILAAVTEELQRLTTLPKAPDVLPLDTYQVTTKFNFGKCKRPTSVWICF</sequence>
<protein>
    <submittedName>
        <fullName evidence="3">Chalcone isomerase family protein</fullName>
    </submittedName>
</protein>
<feature type="compositionally biased region" description="Basic and acidic residues" evidence="1">
    <location>
        <begin position="259"/>
        <end position="281"/>
    </location>
</feature>
<evidence type="ECO:0000313" key="3">
    <source>
        <dbReference type="EMBL" id="WMS86955.1"/>
    </source>
</evidence>
<evidence type="ECO:0000259" key="2">
    <source>
        <dbReference type="Pfam" id="PF16036"/>
    </source>
</evidence>
<dbReference type="EMBL" id="CP133548">
    <property type="protein sequence ID" value="WMS86955.1"/>
    <property type="molecule type" value="Genomic_DNA"/>
</dbReference>
<dbReference type="GO" id="GO:0016853">
    <property type="term" value="F:isomerase activity"/>
    <property type="evidence" value="ECO:0007669"/>
    <property type="project" value="UniProtKB-KW"/>
</dbReference>
<dbReference type="InterPro" id="IPR016087">
    <property type="entry name" value="Chalcone_isomerase"/>
</dbReference>
<name>A0AA51RSU9_9GAMM</name>
<proteinExistence type="predicted"/>
<dbReference type="Gene3D" id="3.30.1150.10">
    <property type="match status" value="1"/>
</dbReference>
<feature type="compositionally biased region" description="Polar residues" evidence="1">
    <location>
        <begin position="246"/>
        <end position="256"/>
    </location>
</feature>
<feature type="region of interest" description="Disordered" evidence="1">
    <location>
        <begin position="180"/>
        <end position="294"/>
    </location>
</feature>
<feature type="domain" description="Chalcone isomerase" evidence="2">
    <location>
        <begin position="11"/>
        <end position="143"/>
    </location>
</feature>
<keyword evidence="3" id="KW-0413">Isomerase</keyword>
<dbReference type="Pfam" id="PF16036">
    <property type="entry name" value="Chalcone_3"/>
    <property type="match status" value="1"/>
</dbReference>
<feature type="compositionally biased region" description="Polar residues" evidence="1">
    <location>
        <begin position="180"/>
        <end position="196"/>
    </location>
</feature>
<feature type="compositionally biased region" description="Low complexity" evidence="1">
    <location>
        <begin position="197"/>
        <end position="208"/>
    </location>
</feature>
<feature type="compositionally biased region" description="Basic and acidic residues" evidence="1">
    <location>
        <begin position="225"/>
        <end position="245"/>
    </location>
</feature>
<dbReference type="AlphaFoldDB" id="A0AA51RSU9"/>
<evidence type="ECO:0000313" key="4">
    <source>
        <dbReference type="Proteomes" id="UP001239782"/>
    </source>
</evidence>
<dbReference type="SUPFAM" id="SSF74653">
    <property type="entry name" value="TolA/TonB C-terminal domain"/>
    <property type="match status" value="1"/>
</dbReference>
<dbReference type="RefSeq" id="WP_309202091.1">
    <property type="nucleotide sequence ID" value="NZ_CP133548.1"/>
</dbReference>
<organism evidence="3 4">
    <name type="scientific">Pleionea litopenaei</name>
    <dbReference type="NCBI Taxonomy" id="3070815"/>
    <lineage>
        <taxon>Bacteria</taxon>
        <taxon>Pseudomonadati</taxon>
        <taxon>Pseudomonadota</taxon>
        <taxon>Gammaproteobacteria</taxon>
        <taxon>Oceanospirillales</taxon>
        <taxon>Pleioneaceae</taxon>
        <taxon>Pleionea</taxon>
    </lineage>
</organism>
<accession>A0AA51RSU9</accession>
<gene>
    <name evidence="3" type="ORF">Q9312_17200</name>
</gene>
<dbReference type="Proteomes" id="UP001239782">
    <property type="component" value="Chromosome"/>
</dbReference>
<evidence type="ECO:0000256" key="1">
    <source>
        <dbReference type="SAM" id="MobiDB-lite"/>
    </source>
</evidence>
<dbReference type="KEGG" id="plei:Q9312_17200"/>